<evidence type="ECO:0000313" key="3">
    <source>
        <dbReference type="EMBL" id="CAF3975364.1"/>
    </source>
</evidence>
<dbReference type="Gene3D" id="1.20.1070.10">
    <property type="entry name" value="Rhodopsin 7-helix transmembrane proteins"/>
    <property type="match status" value="2"/>
</dbReference>
<feature type="transmembrane region" description="Helical" evidence="1">
    <location>
        <begin position="312"/>
        <end position="334"/>
    </location>
</feature>
<feature type="transmembrane region" description="Helical" evidence="1">
    <location>
        <begin position="41"/>
        <end position="62"/>
    </location>
</feature>
<proteinExistence type="predicted"/>
<dbReference type="Proteomes" id="UP000663844">
    <property type="component" value="Unassembled WGS sequence"/>
</dbReference>
<dbReference type="Proteomes" id="UP000663845">
    <property type="component" value="Unassembled WGS sequence"/>
</dbReference>
<reference evidence="3" key="1">
    <citation type="submission" date="2021-02" db="EMBL/GenBank/DDBJ databases">
        <authorList>
            <person name="Nowell W R."/>
        </authorList>
    </citation>
    <scope>NUCLEOTIDE SEQUENCE</scope>
</reference>
<sequence length="583" mass="68948">MFLVSCTIFGIFLFILGTFGNGLCILVFLRKKFRYRMITPFFIVLLLAESIYLLFRLIKLFWYSQTLFQLSKHSDCSNTFVVRVYRHATQTWPQLLVPLIHSETYIRFSLILMCIVTVQRTTLITRSLKRLVLPASYNDTHSHKWKFLLILLAFTIAYLFEFAGLTLFCSTKIDRDTSYEWFVYMSKYMENSTQSFIDSMTDQNNSLKCVNHMLTTFQNQSYNESSIINNKEICTKEQLMTILSNHFDQHERSIVRLIRRILMNQTGDIPPLNEVRRKFHFHECVFPQESNFFLRHYNFMYNRIIGFNRRTLLLVFGSILPSLITIISNIISVYRVRQTNRLASSFILPCRRRTDDTRRVLLVITVECLFAIINSWFSDIFLSLIYCKRKLYADDDCPEFLKKSYTLLIMSDMFNSVSNIIIHCLCGKHFRNELYHMFQPIYQIIKVCFQNICCCYLEIHFQRHNRNPQIYYNASITTDTNLNNSDSESVFLDIEPSPTLVQSSCCYCRWYFNRQPLISSRQCLSNISKECLQKHRIPFGSQYQSLTQRTHDASNSMRLYFPQKQEAVLSTLKEKKSCSSSSR</sequence>
<protein>
    <submittedName>
        <fullName evidence="3">Uncharacterized protein</fullName>
    </submittedName>
</protein>
<accession>A0A819M7B7</accession>
<feature type="transmembrane region" description="Helical" evidence="1">
    <location>
        <begin position="6"/>
        <end position="29"/>
    </location>
</feature>
<dbReference type="AlphaFoldDB" id="A0A819M7B7"/>
<keyword evidence="1" id="KW-0472">Membrane</keyword>
<feature type="transmembrane region" description="Helical" evidence="1">
    <location>
        <begin position="105"/>
        <end position="124"/>
    </location>
</feature>
<evidence type="ECO:0000313" key="2">
    <source>
        <dbReference type="EMBL" id="CAF1163404.1"/>
    </source>
</evidence>
<keyword evidence="1" id="KW-1133">Transmembrane helix</keyword>
<dbReference type="EMBL" id="CAJNOG010000309">
    <property type="protein sequence ID" value="CAF1163404.1"/>
    <property type="molecule type" value="Genomic_DNA"/>
</dbReference>
<dbReference type="PANTHER" id="PTHR46641:SF2">
    <property type="entry name" value="FMRFAMIDE RECEPTOR"/>
    <property type="match status" value="1"/>
</dbReference>
<gene>
    <name evidence="2" type="ORF">JYZ213_LOCUS24783</name>
    <name evidence="3" type="ORF">OXD698_LOCUS28066</name>
</gene>
<dbReference type="SUPFAM" id="SSF81321">
    <property type="entry name" value="Family A G protein-coupled receptor-like"/>
    <property type="match status" value="1"/>
</dbReference>
<name>A0A819M7B7_9BILA</name>
<feature type="transmembrane region" description="Helical" evidence="1">
    <location>
        <begin position="145"/>
        <end position="168"/>
    </location>
</feature>
<evidence type="ECO:0000256" key="1">
    <source>
        <dbReference type="SAM" id="Phobius"/>
    </source>
</evidence>
<dbReference type="EMBL" id="CAJOAZ010002976">
    <property type="protein sequence ID" value="CAF3975364.1"/>
    <property type="molecule type" value="Genomic_DNA"/>
</dbReference>
<keyword evidence="1" id="KW-0812">Transmembrane</keyword>
<organism evidence="3 4">
    <name type="scientific">Adineta steineri</name>
    <dbReference type="NCBI Taxonomy" id="433720"/>
    <lineage>
        <taxon>Eukaryota</taxon>
        <taxon>Metazoa</taxon>
        <taxon>Spiralia</taxon>
        <taxon>Gnathifera</taxon>
        <taxon>Rotifera</taxon>
        <taxon>Eurotatoria</taxon>
        <taxon>Bdelloidea</taxon>
        <taxon>Adinetida</taxon>
        <taxon>Adinetidae</taxon>
        <taxon>Adineta</taxon>
    </lineage>
</organism>
<evidence type="ECO:0000313" key="4">
    <source>
        <dbReference type="Proteomes" id="UP000663844"/>
    </source>
</evidence>
<dbReference type="PANTHER" id="PTHR46641">
    <property type="entry name" value="FMRFAMIDE RECEPTOR-RELATED"/>
    <property type="match status" value="1"/>
</dbReference>
<comment type="caution">
    <text evidence="3">The sequence shown here is derived from an EMBL/GenBank/DDBJ whole genome shotgun (WGS) entry which is preliminary data.</text>
</comment>
<feature type="transmembrane region" description="Helical" evidence="1">
    <location>
        <begin position="360"/>
        <end position="385"/>
    </location>
</feature>
<dbReference type="InterPro" id="IPR052954">
    <property type="entry name" value="GPCR-Ligand_Int"/>
</dbReference>